<evidence type="ECO:0000256" key="2">
    <source>
        <dbReference type="ARBA" id="ARBA00023125"/>
    </source>
</evidence>
<protein>
    <submittedName>
        <fullName evidence="6">FCD domain-containing protein</fullName>
    </submittedName>
</protein>
<dbReference type="SUPFAM" id="SSF46785">
    <property type="entry name" value="Winged helix' DNA-binding domain"/>
    <property type="match status" value="1"/>
</dbReference>
<keyword evidence="1" id="KW-0805">Transcription regulation</keyword>
<organism evidence="6 7">
    <name type="scientific">Allosaccharopolyspora coralli</name>
    <dbReference type="NCBI Taxonomy" id="2665642"/>
    <lineage>
        <taxon>Bacteria</taxon>
        <taxon>Bacillati</taxon>
        <taxon>Actinomycetota</taxon>
        <taxon>Actinomycetes</taxon>
        <taxon>Pseudonocardiales</taxon>
        <taxon>Pseudonocardiaceae</taxon>
        <taxon>Allosaccharopolyspora</taxon>
    </lineage>
</organism>
<dbReference type="InterPro" id="IPR011711">
    <property type="entry name" value="GntR_C"/>
</dbReference>
<evidence type="ECO:0000256" key="1">
    <source>
        <dbReference type="ARBA" id="ARBA00023015"/>
    </source>
</evidence>
<dbReference type="SUPFAM" id="SSF48008">
    <property type="entry name" value="GntR ligand-binding domain-like"/>
    <property type="match status" value="1"/>
</dbReference>
<dbReference type="InterPro" id="IPR036388">
    <property type="entry name" value="WH-like_DNA-bd_sf"/>
</dbReference>
<feature type="domain" description="HTH gntR-type" evidence="5">
    <location>
        <begin position="18"/>
        <end position="85"/>
    </location>
</feature>
<dbReference type="Proteomes" id="UP000371041">
    <property type="component" value="Chromosome"/>
</dbReference>
<dbReference type="GO" id="GO:0003677">
    <property type="term" value="F:DNA binding"/>
    <property type="evidence" value="ECO:0007669"/>
    <property type="project" value="UniProtKB-KW"/>
</dbReference>
<dbReference type="Pfam" id="PF00392">
    <property type="entry name" value="GntR"/>
    <property type="match status" value="1"/>
</dbReference>
<evidence type="ECO:0000259" key="5">
    <source>
        <dbReference type="PROSITE" id="PS50949"/>
    </source>
</evidence>
<dbReference type="CDD" id="cd07377">
    <property type="entry name" value="WHTH_GntR"/>
    <property type="match status" value="1"/>
</dbReference>
<dbReference type="PANTHER" id="PTHR43537">
    <property type="entry name" value="TRANSCRIPTIONAL REGULATOR, GNTR FAMILY"/>
    <property type="match status" value="1"/>
</dbReference>
<dbReference type="PANTHER" id="PTHR43537:SF5">
    <property type="entry name" value="UXU OPERON TRANSCRIPTIONAL REGULATOR"/>
    <property type="match status" value="1"/>
</dbReference>
<dbReference type="PROSITE" id="PS50949">
    <property type="entry name" value="HTH_GNTR"/>
    <property type="match status" value="1"/>
</dbReference>
<reference evidence="7" key="1">
    <citation type="submission" date="2019-11" db="EMBL/GenBank/DDBJ databases">
        <title>The complete genome sequence of Saccharopolyspora sp. E2A.</title>
        <authorList>
            <person name="Zhang G."/>
        </authorList>
    </citation>
    <scope>NUCLEOTIDE SEQUENCE [LARGE SCALE GENOMIC DNA]</scope>
    <source>
        <strain evidence="7">E2A</strain>
    </source>
</reference>
<evidence type="ECO:0000313" key="7">
    <source>
        <dbReference type="Proteomes" id="UP000371041"/>
    </source>
</evidence>
<dbReference type="InterPro" id="IPR036390">
    <property type="entry name" value="WH_DNA-bd_sf"/>
</dbReference>
<gene>
    <name evidence="6" type="ORF">GIY23_13970</name>
</gene>
<proteinExistence type="predicted"/>
<dbReference type="Gene3D" id="1.20.120.530">
    <property type="entry name" value="GntR ligand-binding domain-like"/>
    <property type="match status" value="1"/>
</dbReference>
<dbReference type="InterPro" id="IPR000524">
    <property type="entry name" value="Tscrpt_reg_HTH_GntR"/>
</dbReference>
<keyword evidence="2" id="KW-0238">DNA-binding</keyword>
<evidence type="ECO:0000256" key="3">
    <source>
        <dbReference type="ARBA" id="ARBA00023163"/>
    </source>
</evidence>
<keyword evidence="3" id="KW-0804">Transcription</keyword>
<accession>A0A5Q3Q7M4</accession>
<name>A0A5Q3Q7M4_9PSEU</name>
<keyword evidence="7" id="KW-1185">Reference proteome</keyword>
<sequence>MTSESGRAESSTRQPQAAPLRDQAYVALRDKLVMLEIPPGAPIHEEEITSSLGLGRTPVRQALRRLEVERLVAIHPRRGTFAADVHITDLSQIAEIRLHLESQAAGWAAQRATQEERDTLRSLLVEMQQAESDDPAKLMELDSGMHRTIYQCAHNAYLEGSLTELHNLMARIWYLFAPRLPQAARLMEDHAPLVEAIIAGDRDKAQHLAARHVSDFESAVKAVL</sequence>
<dbReference type="Pfam" id="PF07729">
    <property type="entry name" value="FCD"/>
    <property type="match status" value="1"/>
</dbReference>
<dbReference type="SMART" id="SM00345">
    <property type="entry name" value="HTH_GNTR"/>
    <property type="match status" value="1"/>
</dbReference>
<feature type="compositionally biased region" description="Polar residues" evidence="4">
    <location>
        <begin position="1"/>
        <end position="15"/>
    </location>
</feature>
<dbReference type="AlphaFoldDB" id="A0A5Q3Q7M4"/>
<evidence type="ECO:0000256" key="4">
    <source>
        <dbReference type="SAM" id="MobiDB-lite"/>
    </source>
</evidence>
<dbReference type="RefSeq" id="WP_154077064.1">
    <property type="nucleotide sequence ID" value="NZ_CP045929.1"/>
</dbReference>
<dbReference type="GO" id="GO:0003700">
    <property type="term" value="F:DNA-binding transcription factor activity"/>
    <property type="evidence" value="ECO:0007669"/>
    <property type="project" value="InterPro"/>
</dbReference>
<dbReference type="KEGG" id="sace:GIY23_13970"/>
<feature type="region of interest" description="Disordered" evidence="4">
    <location>
        <begin position="1"/>
        <end position="20"/>
    </location>
</feature>
<dbReference type="EMBL" id="CP045929">
    <property type="protein sequence ID" value="QGK70482.1"/>
    <property type="molecule type" value="Genomic_DNA"/>
</dbReference>
<evidence type="ECO:0000313" key="6">
    <source>
        <dbReference type="EMBL" id="QGK70482.1"/>
    </source>
</evidence>
<dbReference type="Gene3D" id="1.10.10.10">
    <property type="entry name" value="Winged helix-like DNA-binding domain superfamily/Winged helix DNA-binding domain"/>
    <property type="match status" value="1"/>
</dbReference>
<dbReference type="InterPro" id="IPR008920">
    <property type="entry name" value="TF_FadR/GntR_C"/>
</dbReference>
<dbReference type="SMART" id="SM00895">
    <property type="entry name" value="FCD"/>
    <property type="match status" value="1"/>
</dbReference>